<feature type="transmembrane region" description="Helical" evidence="1">
    <location>
        <begin position="59"/>
        <end position="80"/>
    </location>
</feature>
<evidence type="ECO:0000313" key="3">
    <source>
        <dbReference type="Proteomes" id="UP000238322"/>
    </source>
</evidence>
<accession>A0A2S8FT18</accession>
<dbReference type="AlphaFoldDB" id="A0A2S8FT18"/>
<evidence type="ECO:0000313" key="2">
    <source>
        <dbReference type="EMBL" id="PQO35328.1"/>
    </source>
</evidence>
<evidence type="ECO:0000256" key="1">
    <source>
        <dbReference type="SAM" id="Phobius"/>
    </source>
</evidence>
<gene>
    <name evidence="2" type="ORF">C5Y83_10910</name>
</gene>
<dbReference type="Proteomes" id="UP000238322">
    <property type="component" value="Unassembled WGS sequence"/>
</dbReference>
<protein>
    <recommendedName>
        <fullName evidence="4">Phage abortive infection protein</fullName>
    </recommendedName>
</protein>
<organism evidence="2 3">
    <name type="scientific">Blastopirellula marina</name>
    <dbReference type="NCBI Taxonomy" id="124"/>
    <lineage>
        <taxon>Bacteria</taxon>
        <taxon>Pseudomonadati</taxon>
        <taxon>Planctomycetota</taxon>
        <taxon>Planctomycetia</taxon>
        <taxon>Pirellulales</taxon>
        <taxon>Pirellulaceae</taxon>
        <taxon>Blastopirellula</taxon>
    </lineage>
</organism>
<dbReference type="Pfam" id="PF16872">
    <property type="entry name" value="putAbiC"/>
    <property type="match status" value="1"/>
</dbReference>
<evidence type="ECO:0008006" key="4">
    <source>
        <dbReference type="Google" id="ProtNLM"/>
    </source>
</evidence>
<name>A0A2S8FT18_9BACT</name>
<keyword evidence="1" id="KW-1133">Transmembrane helix</keyword>
<sequence>MAVEALTLSPKRDQSSAAIWWFAGLPSALAIFVLVTFVWNFRNHDISSVVEHWGQTGDFLGGILNPVLAFASLLVVCYTLRVQIRHASETARFTAIQRFEAFLFELLRLHSDTVASIDLHDAKNNRTTVGRDCFSAFVNWVRLNHGKDRNFPPTKESLVNAYNVFYERRKRKIEVGHYFRNLFHIFKYIDSSELLTDEQRIQYAKLVRAQLSVPETGLLFYNGLHPAGEGFRKYILKYTLLQELTADDLHIHGLSQDAMHGLYGIDAFVEK</sequence>
<keyword evidence="1" id="KW-0472">Membrane</keyword>
<feature type="transmembrane region" description="Helical" evidence="1">
    <location>
        <begin position="18"/>
        <end position="39"/>
    </location>
</feature>
<dbReference type="InterPro" id="IPR031709">
    <property type="entry name" value="PutAbiC"/>
</dbReference>
<reference evidence="2 3" key="1">
    <citation type="submission" date="2018-02" db="EMBL/GenBank/DDBJ databases">
        <title>Comparative genomes isolates from brazilian mangrove.</title>
        <authorList>
            <person name="Araujo J.E."/>
            <person name="Taketani R.G."/>
            <person name="Silva M.C.P."/>
            <person name="Loureco M.V."/>
            <person name="Andreote F.D."/>
        </authorList>
    </citation>
    <scope>NUCLEOTIDE SEQUENCE [LARGE SCALE GENOMIC DNA]</scope>
    <source>
        <strain evidence="2 3">Hex-1 MGV</strain>
    </source>
</reference>
<keyword evidence="1" id="KW-0812">Transmembrane</keyword>
<dbReference type="EMBL" id="PUHY01000008">
    <property type="protein sequence ID" value="PQO35328.1"/>
    <property type="molecule type" value="Genomic_DNA"/>
</dbReference>
<proteinExistence type="predicted"/>
<comment type="caution">
    <text evidence="2">The sequence shown here is derived from an EMBL/GenBank/DDBJ whole genome shotgun (WGS) entry which is preliminary data.</text>
</comment>